<organism evidence="1 2">
    <name type="scientific">Brassica carinata</name>
    <name type="common">Ethiopian mustard</name>
    <name type="synonym">Abyssinian cabbage</name>
    <dbReference type="NCBI Taxonomy" id="52824"/>
    <lineage>
        <taxon>Eukaryota</taxon>
        <taxon>Viridiplantae</taxon>
        <taxon>Streptophyta</taxon>
        <taxon>Embryophyta</taxon>
        <taxon>Tracheophyta</taxon>
        <taxon>Spermatophyta</taxon>
        <taxon>Magnoliopsida</taxon>
        <taxon>eudicotyledons</taxon>
        <taxon>Gunneridae</taxon>
        <taxon>Pentapetalae</taxon>
        <taxon>rosids</taxon>
        <taxon>malvids</taxon>
        <taxon>Brassicales</taxon>
        <taxon>Brassicaceae</taxon>
        <taxon>Brassiceae</taxon>
        <taxon>Brassica</taxon>
    </lineage>
</organism>
<accession>A0A8X7V6Y6</accession>
<gene>
    <name evidence="1" type="ORF">Bca52824_033093</name>
</gene>
<sequence>MLSSRCEPYTVLLSSSLSKFPSGFFSPQCKPAPKCVEITPMSLTRSATVAPLLGHLKLVTVAVMVSSRINYPLQHSKPRDRMWCPVSSEVSNSQPNLDCS</sequence>
<reference evidence="1 2" key="1">
    <citation type="submission" date="2020-02" db="EMBL/GenBank/DDBJ databases">
        <authorList>
            <person name="Ma Q."/>
            <person name="Huang Y."/>
            <person name="Song X."/>
            <person name="Pei D."/>
        </authorList>
    </citation>
    <scope>NUCLEOTIDE SEQUENCE [LARGE SCALE GENOMIC DNA]</scope>
    <source>
        <strain evidence="1">Sxm20200214</strain>
        <tissue evidence="1">Leaf</tissue>
    </source>
</reference>
<dbReference type="EMBL" id="JAAMPC010000007">
    <property type="protein sequence ID" value="KAG2304442.1"/>
    <property type="molecule type" value="Genomic_DNA"/>
</dbReference>
<dbReference type="Proteomes" id="UP000886595">
    <property type="component" value="Unassembled WGS sequence"/>
</dbReference>
<protein>
    <submittedName>
        <fullName evidence="1">Uncharacterized protein</fullName>
    </submittedName>
</protein>
<keyword evidence="2" id="KW-1185">Reference proteome</keyword>
<dbReference type="AlphaFoldDB" id="A0A8X7V6Y6"/>
<name>A0A8X7V6Y6_BRACI</name>
<evidence type="ECO:0000313" key="1">
    <source>
        <dbReference type="EMBL" id="KAG2304442.1"/>
    </source>
</evidence>
<comment type="caution">
    <text evidence="1">The sequence shown here is derived from an EMBL/GenBank/DDBJ whole genome shotgun (WGS) entry which is preliminary data.</text>
</comment>
<evidence type="ECO:0000313" key="2">
    <source>
        <dbReference type="Proteomes" id="UP000886595"/>
    </source>
</evidence>
<proteinExistence type="predicted"/>